<organism evidence="1 2">
    <name type="scientific">Oryza sativa subsp. indica</name>
    <name type="common">Rice</name>
    <dbReference type="NCBI Taxonomy" id="39946"/>
    <lineage>
        <taxon>Eukaryota</taxon>
        <taxon>Viridiplantae</taxon>
        <taxon>Streptophyta</taxon>
        <taxon>Embryophyta</taxon>
        <taxon>Tracheophyta</taxon>
        <taxon>Spermatophyta</taxon>
        <taxon>Magnoliopsida</taxon>
        <taxon>Liliopsida</taxon>
        <taxon>Poales</taxon>
        <taxon>Poaceae</taxon>
        <taxon>BOP clade</taxon>
        <taxon>Oryzoideae</taxon>
        <taxon>Oryzeae</taxon>
        <taxon>Oryzinae</taxon>
        <taxon>Oryza</taxon>
        <taxon>Oryza sativa</taxon>
    </lineage>
</organism>
<keyword evidence="2" id="KW-1185">Reference proteome</keyword>
<reference evidence="1 2" key="1">
    <citation type="journal article" date="2005" name="PLoS Biol.">
        <title>The genomes of Oryza sativa: a history of duplications.</title>
        <authorList>
            <person name="Yu J."/>
            <person name="Wang J."/>
            <person name="Lin W."/>
            <person name="Li S."/>
            <person name="Li H."/>
            <person name="Zhou J."/>
            <person name="Ni P."/>
            <person name="Dong W."/>
            <person name="Hu S."/>
            <person name="Zeng C."/>
            <person name="Zhang J."/>
            <person name="Zhang Y."/>
            <person name="Li R."/>
            <person name="Xu Z."/>
            <person name="Li S."/>
            <person name="Li X."/>
            <person name="Zheng H."/>
            <person name="Cong L."/>
            <person name="Lin L."/>
            <person name="Yin J."/>
            <person name="Geng J."/>
            <person name="Li G."/>
            <person name="Shi J."/>
            <person name="Liu J."/>
            <person name="Lv H."/>
            <person name="Li J."/>
            <person name="Wang J."/>
            <person name="Deng Y."/>
            <person name="Ran L."/>
            <person name="Shi X."/>
            <person name="Wang X."/>
            <person name="Wu Q."/>
            <person name="Li C."/>
            <person name="Ren X."/>
            <person name="Wang J."/>
            <person name="Wang X."/>
            <person name="Li D."/>
            <person name="Liu D."/>
            <person name="Zhang X."/>
            <person name="Ji Z."/>
            <person name="Zhao W."/>
            <person name="Sun Y."/>
            <person name="Zhang Z."/>
            <person name="Bao J."/>
            <person name="Han Y."/>
            <person name="Dong L."/>
            <person name="Ji J."/>
            <person name="Chen P."/>
            <person name="Wu S."/>
            <person name="Liu J."/>
            <person name="Xiao Y."/>
            <person name="Bu D."/>
            <person name="Tan J."/>
            <person name="Yang L."/>
            <person name="Ye C."/>
            <person name="Zhang J."/>
            <person name="Xu J."/>
            <person name="Zhou Y."/>
            <person name="Yu Y."/>
            <person name="Zhang B."/>
            <person name="Zhuang S."/>
            <person name="Wei H."/>
            <person name="Liu B."/>
            <person name="Lei M."/>
            <person name="Yu H."/>
            <person name="Li Y."/>
            <person name="Xu H."/>
            <person name="Wei S."/>
            <person name="He X."/>
            <person name="Fang L."/>
            <person name="Zhang Z."/>
            <person name="Zhang Y."/>
            <person name="Huang X."/>
            <person name="Su Z."/>
            <person name="Tong W."/>
            <person name="Li J."/>
            <person name="Tong Z."/>
            <person name="Li S."/>
            <person name="Ye J."/>
            <person name="Wang L."/>
            <person name="Fang L."/>
            <person name="Lei T."/>
            <person name="Chen C."/>
            <person name="Chen H."/>
            <person name="Xu Z."/>
            <person name="Li H."/>
            <person name="Huang H."/>
            <person name="Zhang F."/>
            <person name="Xu H."/>
            <person name="Li N."/>
            <person name="Zhao C."/>
            <person name="Li S."/>
            <person name="Dong L."/>
            <person name="Huang Y."/>
            <person name="Li L."/>
            <person name="Xi Y."/>
            <person name="Qi Q."/>
            <person name="Li W."/>
            <person name="Zhang B."/>
            <person name="Hu W."/>
            <person name="Zhang Y."/>
            <person name="Tian X."/>
            <person name="Jiao Y."/>
            <person name="Liang X."/>
            <person name="Jin J."/>
            <person name="Gao L."/>
            <person name="Zheng W."/>
            <person name="Hao B."/>
            <person name="Liu S."/>
            <person name="Wang W."/>
            <person name="Yuan L."/>
            <person name="Cao M."/>
            <person name="McDermott J."/>
            <person name="Samudrala R."/>
            <person name="Wang J."/>
            <person name="Wong G.K."/>
            <person name="Yang H."/>
        </authorList>
    </citation>
    <scope>NUCLEOTIDE SEQUENCE [LARGE SCALE GENOMIC DNA]</scope>
    <source>
        <strain evidence="2">cv. 93-11</strain>
    </source>
</reference>
<dbReference type="Gramene" id="BGIOSGA028022-TA">
    <property type="protein sequence ID" value="BGIOSGA028022-PA"/>
    <property type="gene ID" value="BGIOSGA028022"/>
</dbReference>
<accession>B8BAW9</accession>
<proteinExistence type="predicted"/>
<dbReference type="EMBL" id="CM000133">
    <property type="protein sequence ID" value="EEC82930.1"/>
    <property type="molecule type" value="Genomic_DNA"/>
</dbReference>
<dbReference type="Proteomes" id="UP000007015">
    <property type="component" value="Chromosome 8"/>
</dbReference>
<dbReference type="AlphaFoldDB" id="B8BAW9"/>
<evidence type="ECO:0000313" key="2">
    <source>
        <dbReference type="Proteomes" id="UP000007015"/>
    </source>
</evidence>
<sequence>MLLLDAVRSGAYRGRLAAAESVEGRPCRRGSWRPGRGRGREGSAAMVVECEMCGKAATVVVMAGGRKGEGKPPRLRLDPGLHMPLKLTEAALYTLADSAIVAADVVDGGGGPEQSMEAAHAQKIRGRFGFISEALGVMLKMFGKWSGESEFGVMWVPG</sequence>
<dbReference type="HOGENOM" id="CLU_141293_0_0_1"/>
<evidence type="ECO:0000313" key="1">
    <source>
        <dbReference type="EMBL" id="EEC82930.1"/>
    </source>
</evidence>
<gene>
    <name evidence="1" type="ORF">OsI_27891</name>
</gene>
<protein>
    <submittedName>
        <fullName evidence="1">Uncharacterized protein</fullName>
    </submittedName>
</protein>
<name>B8BAW9_ORYSI</name>